<evidence type="ECO:0000313" key="4">
    <source>
        <dbReference type="Proteomes" id="UP001163823"/>
    </source>
</evidence>
<dbReference type="KEGG" id="qsa:O6P43_006778"/>
<keyword evidence="4" id="KW-1185">Reference proteome</keyword>
<reference evidence="3" key="1">
    <citation type="journal article" date="2023" name="Science">
        <title>Elucidation of the pathway for biosynthesis of saponin adjuvants from the soapbark tree.</title>
        <authorList>
            <person name="Reed J."/>
            <person name="Orme A."/>
            <person name="El-Demerdash A."/>
            <person name="Owen C."/>
            <person name="Martin L.B.B."/>
            <person name="Misra R.C."/>
            <person name="Kikuchi S."/>
            <person name="Rejzek M."/>
            <person name="Martin A.C."/>
            <person name="Harkess A."/>
            <person name="Leebens-Mack J."/>
            <person name="Louveau T."/>
            <person name="Stephenson M.J."/>
            <person name="Osbourn A."/>
        </authorList>
    </citation>
    <scope>NUCLEOTIDE SEQUENCE</scope>
    <source>
        <strain evidence="3">S10</strain>
    </source>
</reference>
<feature type="domain" description="Transposase MuDR plant" evidence="2">
    <location>
        <begin position="185"/>
        <end position="238"/>
    </location>
</feature>
<proteinExistence type="predicted"/>
<comment type="caution">
    <text evidence="3">The sequence shown here is derived from an EMBL/GenBank/DDBJ whole genome shotgun (WGS) entry which is preliminary data.</text>
</comment>
<protein>
    <submittedName>
        <fullName evidence="3">Protein FAR1-RELATED SEQUENCE like</fullName>
    </submittedName>
</protein>
<dbReference type="EMBL" id="JARAOO010000003">
    <property type="protein sequence ID" value="KAJ7977093.1"/>
    <property type="molecule type" value="Genomic_DNA"/>
</dbReference>
<dbReference type="Proteomes" id="UP001163823">
    <property type="component" value="Chromosome 3"/>
</dbReference>
<organism evidence="3 4">
    <name type="scientific">Quillaja saponaria</name>
    <name type="common">Soap bark tree</name>
    <dbReference type="NCBI Taxonomy" id="32244"/>
    <lineage>
        <taxon>Eukaryota</taxon>
        <taxon>Viridiplantae</taxon>
        <taxon>Streptophyta</taxon>
        <taxon>Embryophyta</taxon>
        <taxon>Tracheophyta</taxon>
        <taxon>Spermatophyta</taxon>
        <taxon>Magnoliopsida</taxon>
        <taxon>eudicotyledons</taxon>
        <taxon>Gunneridae</taxon>
        <taxon>Pentapetalae</taxon>
        <taxon>rosids</taxon>
        <taxon>fabids</taxon>
        <taxon>Fabales</taxon>
        <taxon>Quillajaceae</taxon>
        <taxon>Quillaja</taxon>
    </lineage>
</organism>
<evidence type="ECO:0000259" key="2">
    <source>
        <dbReference type="Pfam" id="PF03108"/>
    </source>
</evidence>
<feature type="compositionally biased region" description="Low complexity" evidence="1">
    <location>
        <begin position="143"/>
        <end position="152"/>
    </location>
</feature>
<accession>A0AAD7VIL9</accession>
<evidence type="ECO:0000256" key="1">
    <source>
        <dbReference type="SAM" id="MobiDB-lite"/>
    </source>
</evidence>
<sequence length="364" mass="40776">MVKKRNKKSLFCYCHFGGELNVNEEKSVSYKGGSVDGVVVNEGTKYDAFVDMICEQLSITPTGKLFQYSVKFDRSCLLPLKDQNALDRLLQFNDDAGYVYVVEAKEAANPVVATTRSSGTKRQLVADVNADIDYADRDVVGFSNTDNDNDSSADQCANGDEPQLEGCSSTEKSPLMYDDCEKQLTGLGQIFHNAKDFRLAVYKYSVVKRFKYKYVKNSTKVIRVRCGANTCPWRVAATCIGNSGLLRVNKFIEKHDHEGLDGDFSQLYNAKMVSQLLKEKLKSSQDDLSSEILKVNRDDLSSQISNDIFRDISVQLTYSQSYQLKKRLKVAIHGKTGRYIQVNSLDVSIFNAFNAGDSCRMVID</sequence>
<gene>
    <name evidence="3" type="ORF">O6P43_006778</name>
</gene>
<feature type="region of interest" description="Disordered" evidence="1">
    <location>
        <begin position="143"/>
        <end position="170"/>
    </location>
</feature>
<dbReference type="InterPro" id="IPR004332">
    <property type="entry name" value="Transposase_MuDR"/>
</dbReference>
<evidence type="ECO:0000313" key="3">
    <source>
        <dbReference type="EMBL" id="KAJ7977093.1"/>
    </source>
</evidence>
<dbReference type="AlphaFoldDB" id="A0AAD7VIL9"/>
<name>A0AAD7VIL9_QUISA</name>
<dbReference type="Pfam" id="PF03108">
    <property type="entry name" value="DBD_Tnp_Mut"/>
    <property type="match status" value="1"/>
</dbReference>